<evidence type="ECO:0000313" key="2">
    <source>
        <dbReference type="Proteomes" id="UP000006462"/>
    </source>
</evidence>
<reference evidence="1 2" key="1">
    <citation type="submission" date="2009-12" db="EMBL/GenBank/DDBJ databases">
        <authorList>
            <person name="Shrivastava S."/>
            <person name="Madupu R."/>
            <person name="Durkin A.S."/>
            <person name="Torralba M."/>
            <person name="Methe B."/>
            <person name="Sutton G.G."/>
            <person name="Strausberg R.L."/>
            <person name="Nelson K.E."/>
        </authorList>
    </citation>
    <scope>NUCLEOTIDE SEQUENCE [LARGE SCALE GENOMIC DNA]</scope>
    <source>
        <strain evidence="1 2">W5455</strain>
    </source>
</reference>
<keyword evidence="2" id="KW-1185">Reference proteome</keyword>
<protein>
    <submittedName>
        <fullName evidence="1">Uncharacterized protein</fullName>
    </submittedName>
</protein>
<sequence length="50" mass="5796">MIKMSSSAVRGDFIREKRSFRAMKRICDSHFCFGFYYGVHCVGISLRSDV</sequence>
<proteinExistence type="predicted"/>
<dbReference type="Proteomes" id="UP000006462">
    <property type="component" value="Unassembled WGS sequence"/>
</dbReference>
<accession>A0ABM9ZYS6</accession>
<dbReference type="EMBL" id="ADFP01000006">
    <property type="protein sequence ID" value="EFB92031.1"/>
    <property type="molecule type" value="Genomic_DNA"/>
</dbReference>
<comment type="caution">
    <text evidence="1">The sequence shown here is derived from an EMBL/GenBank/DDBJ whole genome shotgun (WGS) entry which is preliminary data.</text>
</comment>
<gene>
    <name evidence="1" type="ORF">HMPREF7215_1911</name>
</gene>
<organism evidence="1 2">
    <name type="scientific">Pyramidobacter piscolens W5455</name>
    <dbReference type="NCBI Taxonomy" id="352165"/>
    <lineage>
        <taxon>Bacteria</taxon>
        <taxon>Thermotogati</taxon>
        <taxon>Synergistota</taxon>
        <taxon>Synergistia</taxon>
        <taxon>Synergistales</taxon>
        <taxon>Dethiosulfovibrionaceae</taxon>
        <taxon>Pyramidobacter</taxon>
    </lineage>
</organism>
<evidence type="ECO:0000313" key="1">
    <source>
        <dbReference type="EMBL" id="EFB92031.1"/>
    </source>
</evidence>
<name>A0ABM9ZYS6_9BACT</name>